<proteinExistence type="predicted"/>
<gene>
    <name evidence="4" type="ORF">Ptr86124_006947</name>
    <name evidence="3" type="ORF">PtrM4_107900</name>
</gene>
<organism evidence="3 5">
    <name type="scientific">Pyrenophora tritici-repentis</name>
    <dbReference type="NCBI Taxonomy" id="45151"/>
    <lineage>
        <taxon>Eukaryota</taxon>
        <taxon>Fungi</taxon>
        <taxon>Dikarya</taxon>
        <taxon>Ascomycota</taxon>
        <taxon>Pezizomycotina</taxon>
        <taxon>Dothideomycetes</taxon>
        <taxon>Pleosporomycetidae</taxon>
        <taxon>Pleosporales</taxon>
        <taxon>Pleosporineae</taxon>
        <taxon>Pleosporaceae</taxon>
        <taxon>Pyrenophora</taxon>
    </lineage>
</organism>
<keyword evidence="2" id="KW-1133">Transmembrane helix</keyword>
<feature type="transmembrane region" description="Helical" evidence="2">
    <location>
        <begin position="49"/>
        <end position="70"/>
    </location>
</feature>
<dbReference type="InterPro" id="IPR029069">
    <property type="entry name" value="HotDog_dom_sf"/>
</dbReference>
<feature type="compositionally biased region" description="Low complexity" evidence="1">
    <location>
        <begin position="115"/>
        <end position="129"/>
    </location>
</feature>
<feature type="region of interest" description="Disordered" evidence="1">
    <location>
        <begin position="110"/>
        <end position="129"/>
    </location>
</feature>
<dbReference type="PANTHER" id="PTHR47260">
    <property type="entry name" value="UPF0644 PROTEIN PB2B4.06"/>
    <property type="match status" value="1"/>
</dbReference>
<evidence type="ECO:0000313" key="3">
    <source>
        <dbReference type="EMBL" id="KAF7570788.1"/>
    </source>
</evidence>
<dbReference type="AlphaFoldDB" id="A0A2W1GH57"/>
<keyword evidence="6" id="KW-1185">Reference proteome</keyword>
<sequence>MSRARIIVNRTRFATHIHRPARQSFRSTHHHAQHTELPLPLQSRMRWSYLWYASIFALGIATGLGARHFAAPLGLPGPGSREDTIILESLGQDIDNLDIVKSLRSQSYNQNTDASLRSGPGLTSGPGSSSRKISAYKDWMEVDVNFDQEGDGKNSIMGVMSGTRGFGVQRAFWNAQTREMVAVVWMGGGMSGWPGVAHGGAIATVFEEIMARMVAGPEGTVEPVHRPCSLSLTYAKPTYSLDFYILRARFSKPRLSQSEPPPEPEAQPTKSWLGWLSPQKDLTKKASSVGSKEEVVATLESVSGDLCVKAKGEFNTSSIAV</sequence>
<dbReference type="Proteomes" id="UP000249757">
    <property type="component" value="Unassembled WGS sequence"/>
</dbReference>
<dbReference type="OrthoDB" id="506431at2759"/>
<reference evidence="3" key="1">
    <citation type="journal article" date="2018" name="BMC Genomics">
        <title>Comparative genomics of the wheat fungal pathogen Pyrenophora tritici-repentis reveals chromosomal variations and genome plasticity.</title>
        <authorList>
            <person name="Moolhuijzen P."/>
            <person name="See P.T."/>
            <person name="Hane J.K."/>
            <person name="Shi G."/>
            <person name="Liu Z."/>
            <person name="Oliver R.P."/>
            <person name="Moffat C.S."/>
        </authorList>
    </citation>
    <scope>NUCLEOTIDE SEQUENCE [LARGE SCALE GENOMIC DNA]</scope>
    <source>
        <strain evidence="3">M4</strain>
    </source>
</reference>
<dbReference type="OMA" id="GVQRAFW"/>
<reference evidence="4" key="2">
    <citation type="submission" date="2021-05" db="EMBL/GenBank/DDBJ databases">
        <authorList>
            <person name="Moolhuijzen P.M."/>
            <person name="Moffat C.S."/>
        </authorList>
    </citation>
    <scope>NUCLEOTIDE SEQUENCE</scope>
    <source>
        <strain evidence="4">86-124</strain>
    </source>
</reference>
<reference evidence="4" key="3">
    <citation type="journal article" date="2022" name="bioRxiv">
        <title>A global pangenome for the wheat fungal pathogen Pyrenophora tritici-repentis and prediction of effector protein structural homology.</title>
        <authorList>
            <person name="Moolhuijzen P."/>
            <person name="See P.T."/>
            <person name="Shi G."/>
            <person name="Powell H.R."/>
            <person name="Cockram J."/>
            <person name="Jorgensen L.N."/>
            <person name="Benslimane H."/>
            <person name="Strelkov S.E."/>
            <person name="Turner J."/>
            <person name="Liu Z."/>
            <person name="Moffat C.S."/>
        </authorList>
    </citation>
    <scope>NUCLEOTIDE SEQUENCE</scope>
    <source>
        <strain evidence="4">86-124</strain>
    </source>
</reference>
<dbReference type="EMBL" id="NRDI02000008">
    <property type="protein sequence ID" value="KAI1514317.1"/>
    <property type="molecule type" value="Genomic_DNA"/>
</dbReference>
<evidence type="ECO:0000256" key="2">
    <source>
        <dbReference type="SAM" id="Phobius"/>
    </source>
</evidence>
<evidence type="ECO:0000313" key="6">
    <source>
        <dbReference type="Proteomes" id="UP000249757"/>
    </source>
</evidence>
<keyword evidence="2" id="KW-0812">Transmembrane</keyword>
<dbReference type="InterPro" id="IPR052061">
    <property type="entry name" value="PTE-AB_protein"/>
</dbReference>
<dbReference type="PANTHER" id="PTHR47260:SF1">
    <property type="entry name" value="UPF0644 PROTEIN PB2B4.06"/>
    <property type="match status" value="1"/>
</dbReference>
<evidence type="ECO:0000313" key="5">
    <source>
        <dbReference type="Proteomes" id="UP000245464"/>
    </source>
</evidence>
<dbReference type="Proteomes" id="UP000245464">
    <property type="component" value="Chromosome 5"/>
</dbReference>
<evidence type="ECO:0000313" key="4">
    <source>
        <dbReference type="EMBL" id="KAI1514317.1"/>
    </source>
</evidence>
<keyword evidence="2" id="KW-0472">Membrane</keyword>
<comment type="caution">
    <text evidence="3">The sequence shown here is derived from an EMBL/GenBank/DDBJ whole genome shotgun (WGS) entry which is preliminary data.</text>
</comment>
<evidence type="ECO:0000256" key="1">
    <source>
        <dbReference type="SAM" id="MobiDB-lite"/>
    </source>
</evidence>
<protein>
    <submittedName>
        <fullName evidence="3">Uncharacterized protein</fullName>
    </submittedName>
</protein>
<reference evidence="6" key="4">
    <citation type="journal article" date="2022" name="Microb. Genom.">
        <title>A global pangenome for the wheat fungal pathogen Pyrenophora tritici-repentis and prediction of effector protein structural homology.</title>
        <authorList>
            <person name="Moolhuijzen P.M."/>
            <person name="See P.T."/>
            <person name="Shi G."/>
            <person name="Powell H.R."/>
            <person name="Cockram J."/>
            <person name="Jorgensen L.N."/>
            <person name="Benslimane H."/>
            <person name="Strelkov S.E."/>
            <person name="Turner J."/>
            <person name="Liu Z."/>
            <person name="Moffat C.S."/>
        </authorList>
    </citation>
    <scope>NUCLEOTIDE SEQUENCE [LARGE SCALE GENOMIC DNA]</scope>
</reference>
<accession>A0A2W1GH57</accession>
<name>A0A2W1GH57_9PLEO</name>
<dbReference type="SUPFAM" id="SSF54637">
    <property type="entry name" value="Thioesterase/thiol ester dehydrase-isomerase"/>
    <property type="match status" value="1"/>
</dbReference>
<dbReference type="EMBL" id="NQIK02000005">
    <property type="protein sequence ID" value="KAF7570788.1"/>
    <property type="molecule type" value="Genomic_DNA"/>
</dbReference>
<dbReference type="Gene3D" id="3.10.129.10">
    <property type="entry name" value="Hotdog Thioesterase"/>
    <property type="match status" value="1"/>
</dbReference>